<evidence type="ECO:0000313" key="2">
    <source>
        <dbReference type="Proteomes" id="UP001431783"/>
    </source>
</evidence>
<name>A0AAW1TWL2_9CUCU</name>
<comment type="caution">
    <text evidence="1">The sequence shown here is derived from an EMBL/GenBank/DDBJ whole genome shotgun (WGS) entry which is preliminary data.</text>
</comment>
<evidence type="ECO:0000313" key="1">
    <source>
        <dbReference type="EMBL" id="KAK9875966.1"/>
    </source>
</evidence>
<accession>A0AAW1TWL2</accession>
<sequence>MNMDIDGIRNTSFAILPDVIIIDMDKFALSHYLSQYYASRFFNVKAIHFFIGKNISSNMSVVLQKKFISKAFLIDLNTGSISKYISHLRMKKFVDVGICPVLKKTSISRIIIKNSQNESIESWYGVRIKLCHPINYSYSNDSVEKRLFDIIWDHFKIKVDSKALYFNDSIESSEDCDIFCGNFQAESQYEFDMTEPYIYDHLSWFVPLKLFQLVYIL</sequence>
<organism evidence="1 2">
    <name type="scientific">Henosepilachna vigintioctopunctata</name>
    <dbReference type="NCBI Taxonomy" id="420089"/>
    <lineage>
        <taxon>Eukaryota</taxon>
        <taxon>Metazoa</taxon>
        <taxon>Ecdysozoa</taxon>
        <taxon>Arthropoda</taxon>
        <taxon>Hexapoda</taxon>
        <taxon>Insecta</taxon>
        <taxon>Pterygota</taxon>
        <taxon>Neoptera</taxon>
        <taxon>Endopterygota</taxon>
        <taxon>Coleoptera</taxon>
        <taxon>Polyphaga</taxon>
        <taxon>Cucujiformia</taxon>
        <taxon>Coccinelloidea</taxon>
        <taxon>Coccinellidae</taxon>
        <taxon>Epilachninae</taxon>
        <taxon>Epilachnini</taxon>
        <taxon>Henosepilachna</taxon>
    </lineage>
</organism>
<proteinExistence type="predicted"/>
<dbReference type="Proteomes" id="UP001431783">
    <property type="component" value="Unassembled WGS sequence"/>
</dbReference>
<keyword evidence="2" id="KW-1185">Reference proteome</keyword>
<reference evidence="1 2" key="1">
    <citation type="submission" date="2023-03" db="EMBL/GenBank/DDBJ databases">
        <title>Genome insight into feeding habits of ladybird beetles.</title>
        <authorList>
            <person name="Li H.-S."/>
            <person name="Huang Y.-H."/>
            <person name="Pang H."/>
        </authorList>
    </citation>
    <scope>NUCLEOTIDE SEQUENCE [LARGE SCALE GENOMIC DNA]</scope>
    <source>
        <strain evidence="1">SYSU_2023b</strain>
        <tissue evidence="1">Whole body</tissue>
    </source>
</reference>
<gene>
    <name evidence="1" type="ORF">WA026_011068</name>
</gene>
<dbReference type="EMBL" id="JARQZJ010000035">
    <property type="protein sequence ID" value="KAK9875966.1"/>
    <property type="molecule type" value="Genomic_DNA"/>
</dbReference>
<dbReference type="AlphaFoldDB" id="A0AAW1TWL2"/>
<protein>
    <submittedName>
        <fullName evidence="1">Uncharacterized protein</fullName>
    </submittedName>
</protein>